<proteinExistence type="inferred from homology"/>
<dbReference type="GO" id="GO:0009398">
    <property type="term" value="P:FMN biosynthetic process"/>
    <property type="evidence" value="ECO:0007669"/>
    <property type="project" value="TreeGrafter"/>
</dbReference>
<keyword evidence="15" id="KW-1185">Reference proteome</keyword>
<evidence type="ECO:0000256" key="10">
    <source>
        <dbReference type="ARBA" id="ARBA00047880"/>
    </source>
</evidence>
<dbReference type="RefSeq" id="WP_100512582.1">
    <property type="nucleotide sequence ID" value="NZ_PEBK01000003.1"/>
</dbReference>
<dbReference type="OrthoDB" id="9803667at2"/>
<dbReference type="Proteomes" id="UP000231451">
    <property type="component" value="Unassembled WGS sequence"/>
</dbReference>
<dbReference type="GO" id="GO:0005524">
    <property type="term" value="F:ATP binding"/>
    <property type="evidence" value="ECO:0007669"/>
    <property type="project" value="UniProtKB-KW"/>
</dbReference>
<dbReference type="InterPro" id="IPR015864">
    <property type="entry name" value="FAD_synthase"/>
</dbReference>
<dbReference type="InterPro" id="IPR015865">
    <property type="entry name" value="Riboflavin_kinase_bac/euk"/>
</dbReference>
<evidence type="ECO:0000256" key="6">
    <source>
        <dbReference type="ARBA" id="ARBA00022695"/>
    </source>
</evidence>
<comment type="pathway">
    <text evidence="1">Cofactor biosynthesis; FAD biosynthesis; FAD from FMN: step 1/1.</text>
</comment>
<dbReference type="PANTHER" id="PTHR22749:SF6">
    <property type="entry name" value="RIBOFLAVIN KINASE"/>
    <property type="match status" value="1"/>
</dbReference>
<dbReference type="GO" id="GO:0008531">
    <property type="term" value="F:riboflavin kinase activity"/>
    <property type="evidence" value="ECO:0007669"/>
    <property type="project" value="UniProtKB-EC"/>
</dbReference>
<feature type="compositionally biased region" description="Basic and acidic residues" evidence="12">
    <location>
        <begin position="181"/>
        <end position="203"/>
    </location>
</feature>
<comment type="catalytic activity">
    <reaction evidence="11">
        <text>FMN + ATP + H(+) = FAD + diphosphate</text>
        <dbReference type="Rhea" id="RHEA:17237"/>
        <dbReference type="ChEBI" id="CHEBI:15378"/>
        <dbReference type="ChEBI" id="CHEBI:30616"/>
        <dbReference type="ChEBI" id="CHEBI:33019"/>
        <dbReference type="ChEBI" id="CHEBI:57692"/>
        <dbReference type="ChEBI" id="CHEBI:58210"/>
        <dbReference type="EC" id="2.7.7.2"/>
    </reaction>
</comment>
<reference evidence="14 15" key="1">
    <citation type="submission" date="2017-10" db="EMBL/GenBank/DDBJ databases">
        <title>Draft genome sequences of strains TRE 1, TRE 9, TRE H and TRI 7, isolated from tamarins, belonging to four potential novel Bifidobacterium species.</title>
        <authorList>
            <person name="Mattarelli P."/>
            <person name="Modesto M."/>
            <person name="Puglisi E."/>
            <person name="Morelli L."/>
            <person name="Spezio C."/>
            <person name="Bonetti A."/>
            <person name="Sandri C."/>
        </authorList>
    </citation>
    <scope>NUCLEOTIDE SEQUENCE [LARGE SCALE GENOMIC DNA]</scope>
    <source>
        <strain evidence="15">TRI7</strain>
    </source>
</reference>
<keyword evidence="3" id="KW-0285">Flavoprotein</keyword>
<gene>
    <name evidence="14" type="ORF">CSQ87_03900</name>
</gene>
<protein>
    <submittedName>
        <fullName evidence="14">Bifunctional riboflavin kinase/FMN adenylyltransferase</fullName>
    </submittedName>
</protein>
<dbReference type="CDD" id="cd02064">
    <property type="entry name" value="FAD_synthetase_N"/>
    <property type="match status" value="1"/>
</dbReference>
<comment type="catalytic activity">
    <reaction evidence="10">
        <text>riboflavin + ATP = FMN + ADP + H(+)</text>
        <dbReference type="Rhea" id="RHEA:14357"/>
        <dbReference type="ChEBI" id="CHEBI:15378"/>
        <dbReference type="ChEBI" id="CHEBI:30616"/>
        <dbReference type="ChEBI" id="CHEBI:57986"/>
        <dbReference type="ChEBI" id="CHEBI:58210"/>
        <dbReference type="ChEBI" id="CHEBI:456216"/>
        <dbReference type="EC" id="2.7.1.26"/>
    </reaction>
</comment>
<dbReference type="Gene3D" id="3.40.50.620">
    <property type="entry name" value="HUPs"/>
    <property type="match status" value="1"/>
</dbReference>
<dbReference type="InterPro" id="IPR023465">
    <property type="entry name" value="Riboflavin_kinase_dom_sf"/>
</dbReference>
<dbReference type="UniPathway" id="UPA00277">
    <property type="reaction ID" value="UER00407"/>
</dbReference>
<evidence type="ECO:0000256" key="1">
    <source>
        <dbReference type="ARBA" id="ARBA00004726"/>
    </source>
</evidence>
<keyword evidence="8" id="KW-0274">FAD</keyword>
<evidence type="ECO:0000313" key="15">
    <source>
        <dbReference type="Proteomes" id="UP000231451"/>
    </source>
</evidence>
<evidence type="ECO:0000256" key="5">
    <source>
        <dbReference type="ARBA" id="ARBA00022679"/>
    </source>
</evidence>
<dbReference type="SMART" id="SM00904">
    <property type="entry name" value="Flavokinase"/>
    <property type="match status" value="1"/>
</dbReference>
<evidence type="ECO:0000313" key="14">
    <source>
        <dbReference type="EMBL" id="PJM75574.1"/>
    </source>
</evidence>
<dbReference type="SUPFAM" id="SSF52374">
    <property type="entry name" value="Nucleotidylyl transferase"/>
    <property type="match status" value="1"/>
</dbReference>
<dbReference type="PANTHER" id="PTHR22749">
    <property type="entry name" value="RIBOFLAVIN KINASE/FMN ADENYLYLTRANSFERASE"/>
    <property type="match status" value="1"/>
</dbReference>
<evidence type="ECO:0000256" key="8">
    <source>
        <dbReference type="ARBA" id="ARBA00022827"/>
    </source>
</evidence>
<keyword evidence="7" id="KW-0547">Nucleotide-binding</keyword>
<dbReference type="InterPro" id="IPR014729">
    <property type="entry name" value="Rossmann-like_a/b/a_fold"/>
</dbReference>
<name>A0A2M9HFH1_9BIFI</name>
<dbReference type="GO" id="GO:0003919">
    <property type="term" value="F:FMN adenylyltransferase activity"/>
    <property type="evidence" value="ECO:0007669"/>
    <property type="project" value="UniProtKB-EC"/>
</dbReference>
<keyword evidence="5 14" id="KW-0808">Transferase</keyword>
<comment type="caution">
    <text evidence="14">The sequence shown here is derived from an EMBL/GenBank/DDBJ whole genome shotgun (WGS) entry which is preliminary data.</text>
</comment>
<dbReference type="SUPFAM" id="SSF82114">
    <property type="entry name" value="Riboflavin kinase-like"/>
    <property type="match status" value="1"/>
</dbReference>
<dbReference type="AlphaFoldDB" id="A0A2M9HFH1"/>
<evidence type="ECO:0000256" key="2">
    <source>
        <dbReference type="ARBA" id="ARBA00010214"/>
    </source>
</evidence>
<dbReference type="GO" id="GO:0009231">
    <property type="term" value="P:riboflavin biosynthetic process"/>
    <property type="evidence" value="ECO:0007669"/>
    <property type="project" value="InterPro"/>
</dbReference>
<evidence type="ECO:0000259" key="13">
    <source>
        <dbReference type="SMART" id="SM00904"/>
    </source>
</evidence>
<evidence type="ECO:0000256" key="12">
    <source>
        <dbReference type="SAM" id="MobiDB-lite"/>
    </source>
</evidence>
<dbReference type="InterPro" id="IPR023468">
    <property type="entry name" value="Riboflavin_kinase"/>
</dbReference>
<dbReference type="EMBL" id="PEBK01000003">
    <property type="protein sequence ID" value="PJM75574.1"/>
    <property type="molecule type" value="Genomic_DNA"/>
</dbReference>
<feature type="region of interest" description="Disordered" evidence="12">
    <location>
        <begin position="181"/>
        <end position="215"/>
    </location>
</feature>
<accession>A0A2M9HFH1</accession>
<sequence>MKINTLTPDVEGNIAWPPFNRNKKSIVAVGNFDGVHRGHAAVLKRTVDLAKSYGATSVAIIFDPRPEVVHRYAKAHDGAQLPDGESYADPDALTGLDQRLKLIEGFGIERVLVIRYTLEFGAKSYQYFIGQLVGRVGMRTLVLGTDAHMGRDRAGDVKSIATLADATRVFELDVVDDRGPGERRVPLRSGDEAAADALDKVNDPDSGLTKAERRALSKKTPNRLVRAWSSTYARYLLGRGRVAQAAEVLGRPHAVEGTVVAGKQRGRTLGFPTANVGQDVQGYMPADAVYAGWLVDLGVAGEDGESVAESGVDSEAERGEVKRYPAAISIGTKVTFGEPEERILEAYAIVNGEKDGLETAAVGGIGEALDPQSEGWIDLYGHRVRVEFLEYLRPQIHFDGPQALVDELKRNVAETLRVCQ</sequence>
<keyword evidence="6 14" id="KW-0548">Nucleotidyltransferase</keyword>
<evidence type="ECO:0000256" key="7">
    <source>
        <dbReference type="ARBA" id="ARBA00022741"/>
    </source>
</evidence>
<feature type="domain" description="Riboflavin kinase" evidence="13">
    <location>
        <begin position="248"/>
        <end position="420"/>
    </location>
</feature>
<dbReference type="Pfam" id="PF01687">
    <property type="entry name" value="Flavokinase"/>
    <property type="match status" value="1"/>
</dbReference>
<keyword evidence="4" id="KW-0288">FMN</keyword>
<dbReference type="Gene3D" id="2.40.30.30">
    <property type="entry name" value="Riboflavin kinase-like"/>
    <property type="match status" value="1"/>
</dbReference>
<keyword evidence="14" id="KW-0418">Kinase</keyword>
<evidence type="ECO:0000256" key="3">
    <source>
        <dbReference type="ARBA" id="ARBA00022630"/>
    </source>
</evidence>
<dbReference type="GO" id="GO:0006747">
    <property type="term" value="P:FAD biosynthetic process"/>
    <property type="evidence" value="ECO:0007669"/>
    <property type="project" value="UniProtKB-UniPathway"/>
</dbReference>
<evidence type="ECO:0000256" key="9">
    <source>
        <dbReference type="ARBA" id="ARBA00022840"/>
    </source>
</evidence>
<comment type="similarity">
    <text evidence="2">Belongs to the RibF family.</text>
</comment>
<evidence type="ECO:0000256" key="4">
    <source>
        <dbReference type="ARBA" id="ARBA00022643"/>
    </source>
</evidence>
<evidence type="ECO:0000256" key="11">
    <source>
        <dbReference type="ARBA" id="ARBA00049494"/>
    </source>
</evidence>
<keyword evidence="9" id="KW-0067">ATP-binding</keyword>
<organism evidence="14 15">
    <name type="scientific">Bifidobacterium simiarum</name>
    <dbReference type="NCBI Taxonomy" id="2045441"/>
    <lineage>
        <taxon>Bacteria</taxon>
        <taxon>Bacillati</taxon>
        <taxon>Actinomycetota</taxon>
        <taxon>Actinomycetes</taxon>
        <taxon>Bifidobacteriales</taxon>
        <taxon>Bifidobacteriaceae</taxon>
        <taxon>Bifidobacterium</taxon>
    </lineage>
</organism>
<dbReference type="Pfam" id="PF06574">
    <property type="entry name" value="FAD_syn"/>
    <property type="match status" value="1"/>
</dbReference>